<evidence type="ECO:0000313" key="2">
    <source>
        <dbReference type="Proteomes" id="UP000221165"/>
    </source>
</evidence>
<protein>
    <submittedName>
        <fullName evidence="1">Uncharacterized protein</fullName>
    </submittedName>
</protein>
<dbReference type="RefSeq" id="XP_067926594.1">
    <property type="nucleotide sequence ID" value="XM_068061432.1"/>
</dbReference>
<keyword evidence="2" id="KW-1185">Reference proteome</keyword>
<sequence length="383" mass="42645">MVVDWSSLEEYIDSIFLPPVPWRPLQTRYTDFQGLEGRSCSFDEANHLAYDMPSSEKARQAWLLEKLSALMMPPEADPVKIDFIVSLVSFKSCARQDRRHSSKLVELKFGGQEKRLPGPLVRRLLLAVKIGTLFGIRGQNVFCYPDFTSYGVHRASCSMMRLHIKLLEATRTLVSLIKSGHRSSAEDALQNLRQSVASQRVAEDKLSSADSAVHYRTTGIALFAIMRRAEPVRYRRAKLAVGMRIRSFTRLARRIFGFVTNPCPGSVLAPDPPDVPLRPEERREREALARAVGRHLQAAIICGTGSTKGLSKLTFAATERMFHAMFTQYPSLLYRRLTATGSTGGLAVLPLLLHHVTVASSYNNNIFRSLAVVLQGGAATGGW</sequence>
<proteinExistence type="predicted"/>
<dbReference type="EMBL" id="MIGC01000482">
    <property type="protein sequence ID" value="PHJ24922.1"/>
    <property type="molecule type" value="Genomic_DNA"/>
</dbReference>
<dbReference type="VEuPathDB" id="ToxoDB:CSUI_001226"/>
<dbReference type="AlphaFoldDB" id="A0A2C6LD50"/>
<comment type="caution">
    <text evidence="1">The sequence shown here is derived from an EMBL/GenBank/DDBJ whole genome shotgun (WGS) entry which is preliminary data.</text>
</comment>
<name>A0A2C6LD50_9APIC</name>
<reference evidence="1 2" key="1">
    <citation type="journal article" date="2017" name="Int. J. Parasitol.">
        <title>The genome of the protozoan parasite Cystoisospora suis and a reverse vaccinology approach to identify vaccine candidates.</title>
        <authorList>
            <person name="Palmieri N."/>
            <person name="Shrestha A."/>
            <person name="Ruttkowski B."/>
            <person name="Beck T."/>
            <person name="Vogl C."/>
            <person name="Tomley F."/>
            <person name="Blake D.P."/>
            <person name="Joachim A."/>
        </authorList>
    </citation>
    <scope>NUCLEOTIDE SEQUENCE [LARGE SCALE GENOMIC DNA]</scope>
    <source>
        <strain evidence="1 2">Wien I</strain>
    </source>
</reference>
<dbReference type="GeneID" id="94424643"/>
<accession>A0A2C6LD50</accession>
<evidence type="ECO:0000313" key="1">
    <source>
        <dbReference type="EMBL" id="PHJ24922.1"/>
    </source>
</evidence>
<dbReference type="Proteomes" id="UP000221165">
    <property type="component" value="Unassembled WGS sequence"/>
</dbReference>
<gene>
    <name evidence="1" type="ORF">CSUI_001226</name>
</gene>
<organism evidence="1 2">
    <name type="scientific">Cystoisospora suis</name>
    <dbReference type="NCBI Taxonomy" id="483139"/>
    <lineage>
        <taxon>Eukaryota</taxon>
        <taxon>Sar</taxon>
        <taxon>Alveolata</taxon>
        <taxon>Apicomplexa</taxon>
        <taxon>Conoidasida</taxon>
        <taxon>Coccidia</taxon>
        <taxon>Eucoccidiorida</taxon>
        <taxon>Eimeriorina</taxon>
        <taxon>Sarcocystidae</taxon>
        <taxon>Cystoisospora</taxon>
    </lineage>
</organism>